<dbReference type="RefSeq" id="WP_343936729.1">
    <property type="nucleotide sequence ID" value="NZ_BAAABU010000015.1"/>
</dbReference>
<dbReference type="Gene3D" id="2.30.38.10">
    <property type="entry name" value="Luciferase, Domain 3"/>
    <property type="match status" value="1"/>
</dbReference>
<evidence type="ECO:0000313" key="7">
    <source>
        <dbReference type="EMBL" id="GAA0247656.1"/>
    </source>
</evidence>
<dbReference type="Pfam" id="PF00501">
    <property type="entry name" value="AMP-binding"/>
    <property type="match status" value="2"/>
</dbReference>
<dbReference type="InterPro" id="IPR010071">
    <property type="entry name" value="AA_adenyl_dom"/>
</dbReference>
<evidence type="ECO:0000313" key="8">
    <source>
        <dbReference type="Proteomes" id="UP001500416"/>
    </source>
</evidence>
<feature type="domain" description="Carrier" evidence="6">
    <location>
        <begin position="1334"/>
        <end position="1410"/>
    </location>
</feature>
<feature type="region of interest" description="Disordered" evidence="5">
    <location>
        <begin position="1313"/>
        <end position="1336"/>
    </location>
</feature>
<keyword evidence="8" id="KW-1185">Reference proteome</keyword>
<dbReference type="InterPro" id="IPR020806">
    <property type="entry name" value="PKS_PP-bd"/>
</dbReference>
<dbReference type="PROSITE" id="PS00455">
    <property type="entry name" value="AMP_BINDING"/>
    <property type="match status" value="2"/>
</dbReference>
<dbReference type="Gene3D" id="3.30.300.30">
    <property type="match status" value="4"/>
</dbReference>
<evidence type="ECO:0000256" key="4">
    <source>
        <dbReference type="ARBA" id="ARBA00022737"/>
    </source>
</evidence>
<keyword evidence="2" id="KW-0596">Phosphopantetheine</keyword>
<keyword evidence="4" id="KW-0677">Repeat</keyword>
<dbReference type="SMART" id="SM00823">
    <property type="entry name" value="PKS_PP"/>
    <property type="match status" value="2"/>
</dbReference>
<dbReference type="Proteomes" id="UP001500416">
    <property type="component" value="Unassembled WGS sequence"/>
</dbReference>
<sequence>MTRQSSPRPIPTPLSPAQARLWFLHRLEGASATYNLPLALRLRGPLDVAALAGAIRDVVGRHESLRTVYGEDDGGTAVQRVLPVDEVRLRVPVLDVDATDVPDAVHAAVVEGFDLSGDIPLRASVLRIGPEEHVLAMVVHHIAADGASMAPLARDLGAAYAARRAGRAPDWPPLPVQYRDYALWQRELLGDEDDPTSPLSVQGRYWRDELAGVPQPLPLPLDRPRPPVAGDAGDVVERTLPAAVLTAVTDLARAHGATPAMVFQAVVAVLLHRLGAGDDVVIGSPIAGRTDEALTDLVGFFANTWVLRVDLSDDPDFAELLGRVRRKALAAYDHQDVPFERLVELLRPDRSTAHHPLFQVLTAWQNTPLPDLALPGLTVSVEPAPTRTAKFDLFFNLRPALDGDGLVVGVEYATDLFDRATAEAIATRFERVLRAVLDRPRQRVGAVDVLDDRERDLLRHGFNRTAAPVPAEPLTRWIARRAATRPDAPAVRFDGVDLGYADLESRANRLAHRLLAAGVGPEARVAVALPRSADLVVALLAVLKAGGAYVPLDPDQPPARAERILADCRPLLTLRDADAPGDWPDTPPEVPQPPESAAYVVYTSGSTGVPKGVVVTRHALLNFLHAMAERFALTPADRLLAVTTTAFDIAALELFLPLTAGACVVVAPRAVGARPGDLLDLLDREAITVLQGTPSLWQALLAEDPRALPVRALVGGEPLGAALAAELATRTAGATNLYGPTETTVWSTAAPVTGAGAPPIGRPIANTRVHVLDRRLAPVPVGVTGELHIAGDGLARGYLGRPGLTATRFVADPFGPPGSRLYATGDLVRWDAGGRLHHLGRVDDQVKLRGYRVEPGEVEHVLAGHPGVARAVVTARGAGEERRLVAHVVPRPDRTADAALDQVRAWREVYDQAYAEPAADDPAEDFGIWKSGYTGEPIPRTDMRAWRDAAVERVTCHRPRRVLEVGVGTGLVLHGLLDAVGEIWGTDFSATALDRLRADLVRTGRADRVRLRCQAADDVTGLPPGHFDTVVLNSVVQYFPNEDYLDAVLTGLWPLLAPGGRLVVGDVRRYASLRLLHTSIRHARDRRARPAAVAAAVDRAVLLEKELLVDPGWFTGWGDRHGAGAVDVRLKAGPGHNELTAHRYEVALHREPAPAAPVHDLPVHRWTDGVDGVAAILAAAQAGPVRVEGIPDARLARDADATRAVFGTPVPGPRVDPHVLRAEAARHGLDLVAVPAPDPLRFDAVLFPGPPRPERVVAGAVRTRPGPVVNDPAAARGIEALVADLRRYAREHLPDYMVPAAVVAVAALPTTPNGKLDRAALPEPALPAAPGRRPPRDRHEELLCDLFAKVLGLDGQAGPDDDFFDIGGHSLLAGKLVTRIQAETGVWLPLRAVFESPTPAGLAAALGTGTRRPPLRPRTRPDDLVPASAAQARLWFLHRLEGPSATYNWPLGLRLTGEVDPEALRAALHDVVTRHEALRTVFVEVDGEPRQRVLDPAGCRVPFEVRPMSEARLPAALREVARGPFDLARDLPLRAVLFRLDPRTCVLLVVLHHIAGDGWSLAPLARDLVTAYEARLGGAAPGWSPLPVQYADYAMWQRDLLGDPDDGTSAHRTQLDYWARQLDRLPETTTLPTDRPRPAVASNAGELLAFGFDADLGRRVAALAQACGATVAMVLQASLAALFTRLGAGTDIAIGSPIAGRTDAALDDLVGFFVNTWVLRTDTSGDPGFTELVRRVREASLAAYDHQDLPFDRLVEELNPVRSGSANPLFQVALAVQNNAEPDFELPGLRVAYEPVDQGTSRFDLSLSLSERADGGIRGFAEYATDLFDRATITAHLGHWRRLLAAFVADPAAPISAPDLLTGPERDRVLALGRRGRGGDPPATTAVALFASHVRRAPDAPALITGERTWSYAELDAEANRVAHDLIAAGAGPERRVGVMLERSPELVIATLGVLKAGAAYVPIDPAYPRERIDFVLADAAPVILLDARWAGRDRGHLPAHDPEVPLAPDNAAYVIYTSGSTGSPKGALATHRNIVDLAVDACLGDGHRRVLLHSPHTFDASTWELWVPLLSGGAIVPVPPGRFATGVLADTVVAGGVTGICMATGLFALLVEDRPEALAGVEELWVGGEVLPPAAARRALTACPNLKLVNGYGPTENTAFAARHVVGLADLDGPPVPIGVPTRGSDLLVLDPALRPVPPGVVGELYTAGAGVVRGYADRPGPTADRFIANPYGRPGERMYRTGDLARWDAAGRLEFVARADTQVKVRGFRVEPGEVEAALRRRPGVARAVVLPYVDSLDERQLVAYVVPDRHEPGAADPDRQLTEWQEVYEHVYDRPADPGPLVDDYTGWNSSYTGAPIPLEEMTRWRQAAVDRITAYAPRRVLEIGVGSGLLLRPLAPVVDTYWATDFSAHAVDRLRDHIDRDEVLRDRVRVRRQAADDPTGLPAGHFDTVILNSVVMYFPDTDYLERVLDVAWTALAPGGRLVVGDVRNYATVRRFHAAVHRARHPDASAAAVRAAVEQAVLGEKELLLDPAFFDAWARDRSAAVDIRLKRGAEHNELTRHRYEVVLHRAPVDARSVGDLPHAVWGVDLRDPADLGPLLDAVGPVRITGLPNARLASEAGEAGAVDPEELVRRCTALGRTAYCTWSPDAPDRFEAVVLDRPATALDGLYRVGEPTGPTANAPALSRHAAVLPSAVRDGLARSLPEFMVPAAVVVLERLPLTANGKVDRAALPAPEFAGSAYRPPATDDERALCGLFAEVLGVDRVGVDDDFFDRGGHSLRAIRLIYRIRERLGVEVPIRTVFAHPTVAGLAGQLPAGHRQPEFAAEAAISLPAAVDPFAVVLPLRTEGDRPPLWWVHSGGGLCWPYLGFVPHVPAGHPMYGLQAREFRADGPRPGTVEEMVADYADQVLGVQPAGPFHVLGWSLGGTLAHALAVELQRRGHEIGLLGLIDCVPGDVFARYDVPDEAGVRAFLANYMGHLTDVDGYPRLLETAASIVVDHTLRMRRYTQPVYRGDAVFFNALLDPETRRERVLDEQFADLWRPLVTGALRRFDVACTHQEMYWPRNAAVIGAALDGLLTP</sequence>
<dbReference type="InterPro" id="IPR029063">
    <property type="entry name" value="SAM-dependent_MTases_sf"/>
</dbReference>
<dbReference type="InterPro" id="IPR036736">
    <property type="entry name" value="ACP-like_sf"/>
</dbReference>
<feature type="region of interest" description="Disordered" evidence="5">
    <location>
        <begin position="1404"/>
        <end position="1423"/>
    </location>
</feature>
<feature type="domain" description="Carrier" evidence="6">
    <location>
        <begin position="2746"/>
        <end position="2821"/>
    </location>
</feature>
<organism evidence="7 8">
    <name type="scientific">Saccharothrix mutabilis subsp. mutabilis</name>
    <dbReference type="NCBI Taxonomy" id="66855"/>
    <lineage>
        <taxon>Bacteria</taxon>
        <taxon>Bacillati</taxon>
        <taxon>Actinomycetota</taxon>
        <taxon>Actinomycetes</taxon>
        <taxon>Pseudonocardiales</taxon>
        <taxon>Pseudonocardiaceae</taxon>
        <taxon>Saccharothrix</taxon>
    </lineage>
</organism>
<dbReference type="InterPro" id="IPR029058">
    <property type="entry name" value="AB_hydrolase_fold"/>
</dbReference>
<dbReference type="InterPro" id="IPR000873">
    <property type="entry name" value="AMP-dep_synth/lig_dom"/>
</dbReference>
<dbReference type="PANTHER" id="PTHR45527">
    <property type="entry name" value="NONRIBOSOMAL PEPTIDE SYNTHETASE"/>
    <property type="match status" value="1"/>
</dbReference>
<dbReference type="Pfam" id="PF13193">
    <property type="entry name" value="AMP-binding_C"/>
    <property type="match status" value="1"/>
</dbReference>
<protein>
    <recommendedName>
        <fullName evidence="6">Carrier domain-containing protein</fullName>
    </recommendedName>
</protein>
<accession>A0ABP3E096</accession>
<dbReference type="SUPFAM" id="SSF53335">
    <property type="entry name" value="S-adenosyl-L-methionine-dependent methyltransferases"/>
    <property type="match status" value="2"/>
</dbReference>
<dbReference type="InterPro" id="IPR042099">
    <property type="entry name" value="ANL_N_sf"/>
</dbReference>
<dbReference type="SMART" id="SM00824">
    <property type="entry name" value="PKS_TE"/>
    <property type="match status" value="1"/>
</dbReference>
<gene>
    <name evidence="7" type="ORF">GCM10010492_54210</name>
</gene>
<dbReference type="Pfam" id="PF08242">
    <property type="entry name" value="Methyltransf_12"/>
    <property type="match status" value="2"/>
</dbReference>
<evidence type="ECO:0000256" key="1">
    <source>
        <dbReference type="ARBA" id="ARBA00001957"/>
    </source>
</evidence>
<dbReference type="InterPro" id="IPR023213">
    <property type="entry name" value="CAT-like_dom_sf"/>
</dbReference>
<evidence type="ECO:0000259" key="6">
    <source>
        <dbReference type="PROSITE" id="PS50075"/>
    </source>
</evidence>
<dbReference type="InterPro" id="IPR020802">
    <property type="entry name" value="TesA-like"/>
</dbReference>
<dbReference type="CDD" id="cd12117">
    <property type="entry name" value="A_NRPS_Srf_like"/>
    <property type="match status" value="1"/>
</dbReference>
<evidence type="ECO:0000256" key="3">
    <source>
        <dbReference type="ARBA" id="ARBA00022553"/>
    </source>
</evidence>
<comment type="cofactor">
    <cofactor evidence="1">
        <name>pantetheine 4'-phosphate</name>
        <dbReference type="ChEBI" id="CHEBI:47942"/>
    </cofactor>
</comment>
<dbReference type="SUPFAM" id="SSF53474">
    <property type="entry name" value="alpha/beta-Hydrolases"/>
    <property type="match status" value="1"/>
</dbReference>
<dbReference type="SUPFAM" id="SSF52777">
    <property type="entry name" value="CoA-dependent acyltransferases"/>
    <property type="match status" value="4"/>
</dbReference>
<dbReference type="Gene3D" id="3.40.50.150">
    <property type="entry name" value="Vaccinia Virus protein VP39"/>
    <property type="match status" value="2"/>
</dbReference>
<evidence type="ECO:0000256" key="2">
    <source>
        <dbReference type="ARBA" id="ARBA00022450"/>
    </source>
</evidence>
<name>A0ABP3E096_9PSEU</name>
<dbReference type="CDD" id="cd19540">
    <property type="entry name" value="LCL_NRPS-like"/>
    <property type="match status" value="2"/>
</dbReference>
<dbReference type="InterPro" id="IPR013217">
    <property type="entry name" value="Methyltransf_12"/>
</dbReference>
<dbReference type="PANTHER" id="PTHR45527:SF1">
    <property type="entry name" value="FATTY ACID SYNTHASE"/>
    <property type="match status" value="1"/>
</dbReference>
<dbReference type="InterPro" id="IPR001242">
    <property type="entry name" value="Condensation_dom"/>
</dbReference>
<dbReference type="NCBIfam" id="TIGR01733">
    <property type="entry name" value="AA-adenyl-dom"/>
    <property type="match status" value="2"/>
</dbReference>
<dbReference type="SUPFAM" id="SSF56801">
    <property type="entry name" value="Acetyl-CoA synthetase-like"/>
    <property type="match status" value="2"/>
</dbReference>
<dbReference type="InterPro" id="IPR009081">
    <property type="entry name" value="PP-bd_ACP"/>
</dbReference>
<dbReference type="Gene3D" id="3.40.50.980">
    <property type="match status" value="2"/>
</dbReference>
<dbReference type="Gene3D" id="3.40.50.1820">
    <property type="entry name" value="alpha/beta hydrolase"/>
    <property type="match status" value="1"/>
</dbReference>
<dbReference type="Pfam" id="PF00975">
    <property type="entry name" value="Thioesterase"/>
    <property type="match status" value="1"/>
</dbReference>
<dbReference type="PROSITE" id="PS50075">
    <property type="entry name" value="CARRIER"/>
    <property type="match status" value="2"/>
</dbReference>
<keyword evidence="3" id="KW-0597">Phosphoprotein</keyword>
<dbReference type="Gene3D" id="1.10.1200.10">
    <property type="entry name" value="ACP-like"/>
    <property type="match status" value="1"/>
</dbReference>
<dbReference type="Gene3D" id="3.40.50.12780">
    <property type="entry name" value="N-terminal domain of ligase-like"/>
    <property type="match status" value="1"/>
</dbReference>
<dbReference type="SUPFAM" id="SSF47336">
    <property type="entry name" value="ACP-like"/>
    <property type="match status" value="2"/>
</dbReference>
<dbReference type="EMBL" id="BAAABU010000015">
    <property type="protein sequence ID" value="GAA0247656.1"/>
    <property type="molecule type" value="Genomic_DNA"/>
</dbReference>
<dbReference type="Gene3D" id="3.30.559.10">
    <property type="entry name" value="Chloramphenicol acetyltransferase-like domain"/>
    <property type="match status" value="2"/>
</dbReference>
<feature type="compositionally biased region" description="Low complexity" evidence="5">
    <location>
        <begin position="1321"/>
        <end position="1331"/>
    </location>
</feature>
<dbReference type="CDD" id="cd02440">
    <property type="entry name" value="AdoMet_MTases"/>
    <property type="match status" value="2"/>
</dbReference>
<dbReference type="InterPro" id="IPR020845">
    <property type="entry name" value="AMP-binding_CS"/>
</dbReference>
<dbReference type="Pfam" id="PF00550">
    <property type="entry name" value="PP-binding"/>
    <property type="match status" value="2"/>
</dbReference>
<dbReference type="Gene3D" id="3.30.559.30">
    <property type="entry name" value="Nonribosomal peptide synthetase, condensation domain"/>
    <property type="match status" value="2"/>
</dbReference>
<dbReference type="InterPro" id="IPR025110">
    <property type="entry name" value="AMP-bd_C"/>
</dbReference>
<proteinExistence type="predicted"/>
<reference evidence="8" key="1">
    <citation type="journal article" date="2019" name="Int. J. Syst. Evol. Microbiol.">
        <title>The Global Catalogue of Microorganisms (GCM) 10K type strain sequencing project: providing services to taxonomists for standard genome sequencing and annotation.</title>
        <authorList>
            <consortium name="The Broad Institute Genomics Platform"/>
            <consortium name="The Broad Institute Genome Sequencing Center for Infectious Disease"/>
            <person name="Wu L."/>
            <person name="Ma J."/>
        </authorList>
    </citation>
    <scope>NUCLEOTIDE SEQUENCE [LARGE SCALE GENOMIC DNA]</scope>
    <source>
        <strain evidence="8">JCM 3380</strain>
    </source>
</reference>
<evidence type="ECO:0000256" key="5">
    <source>
        <dbReference type="SAM" id="MobiDB-lite"/>
    </source>
</evidence>
<dbReference type="Pfam" id="PF00668">
    <property type="entry name" value="Condensation"/>
    <property type="match status" value="2"/>
</dbReference>
<dbReference type="InterPro" id="IPR001031">
    <property type="entry name" value="Thioesterase"/>
</dbReference>
<comment type="caution">
    <text evidence="7">The sequence shown here is derived from an EMBL/GenBank/DDBJ whole genome shotgun (WGS) entry which is preliminary data.</text>
</comment>
<dbReference type="InterPro" id="IPR045851">
    <property type="entry name" value="AMP-bd_C_sf"/>
</dbReference>